<keyword evidence="4" id="KW-0653">Protein transport</keyword>
<dbReference type="GO" id="GO:0005525">
    <property type="term" value="F:GTP binding"/>
    <property type="evidence" value="ECO:0007669"/>
    <property type="project" value="UniProtKB-KW"/>
</dbReference>
<dbReference type="SUPFAM" id="SSF52540">
    <property type="entry name" value="P-loop containing nucleoside triphosphate hydrolases"/>
    <property type="match status" value="1"/>
</dbReference>
<comment type="similarity">
    <text evidence="1">Belongs to the small GTPase superfamily. Rab family.</text>
</comment>
<evidence type="ECO:0000256" key="8">
    <source>
        <dbReference type="ARBA" id="ARBA00067801"/>
    </source>
</evidence>
<dbReference type="PROSITE" id="PS51420">
    <property type="entry name" value="RHO"/>
    <property type="match status" value="1"/>
</dbReference>
<evidence type="ECO:0000256" key="3">
    <source>
        <dbReference type="ARBA" id="ARBA00022741"/>
    </source>
</evidence>
<dbReference type="InterPro" id="IPR027417">
    <property type="entry name" value="P-loop_NTPase"/>
</dbReference>
<evidence type="ECO:0000256" key="5">
    <source>
        <dbReference type="ARBA" id="ARBA00023134"/>
    </source>
</evidence>
<name>A0AAU9K3R1_9CILI</name>
<dbReference type="PROSITE" id="PS51419">
    <property type="entry name" value="RAB"/>
    <property type="match status" value="1"/>
</dbReference>
<reference evidence="9" key="1">
    <citation type="submission" date="2021-09" db="EMBL/GenBank/DDBJ databases">
        <authorList>
            <consortium name="AG Swart"/>
            <person name="Singh M."/>
            <person name="Singh A."/>
            <person name="Seah K."/>
            <person name="Emmerich C."/>
        </authorList>
    </citation>
    <scope>NUCLEOTIDE SEQUENCE</scope>
    <source>
        <strain evidence="9">ATCC30299</strain>
    </source>
</reference>
<dbReference type="GO" id="GO:0030139">
    <property type="term" value="C:endocytic vesicle"/>
    <property type="evidence" value="ECO:0007669"/>
    <property type="project" value="UniProtKB-ARBA"/>
</dbReference>
<dbReference type="AlphaFoldDB" id="A0AAU9K3R1"/>
<sequence>MASKKTQLKIIILGDSGVGKTSLLNRFVETKFTQLYRATIGADFLMKEIEVEGQTVNLQLWDTAGQERFQSLGMSFYRGADCCLLVYDMTNQKTFESLGSWKDEFLKASCPDDPKTFPFIVIGNKCDREIDRAISYNRAQQWANSNDVVFLETSAKDDLNVNEAFIEGARKAMKREQKNQFILNTAVNLKAASPVKKKKTKCC</sequence>
<dbReference type="GO" id="GO:0002682">
    <property type="term" value="P:regulation of immune system process"/>
    <property type="evidence" value="ECO:0007669"/>
    <property type="project" value="UniProtKB-ARBA"/>
</dbReference>
<dbReference type="SMART" id="SM00176">
    <property type="entry name" value="RAN"/>
    <property type="match status" value="1"/>
</dbReference>
<dbReference type="GO" id="GO:0003924">
    <property type="term" value="F:GTPase activity"/>
    <property type="evidence" value="ECO:0007669"/>
    <property type="project" value="InterPro"/>
</dbReference>
<dbReference type="EMBL" id="CAJZBQ010000054">
    <property type="protein sequence ID" value="CAG9332337.1"/>
    <property type="molecule type" value="Genomic_DNA"/>
</dbReference>
<dbReference type="PROSITE" id="PS51421">
    <property type="entry name" value="RAS"/>
    <property type="match status" value="1"/>
</dbReference>
<dbReference type="SMART" id="SM00173">
    <property type="entry name" value="RAS"/>
    <property type="match status" value="1"/>
</dbReference>
<keyword evidence="7" id="KW-0636">Prenylation</keyword>
<dbReference type="SMART" id="SM00174">
    <property type="entry name" value="RHO"/>
    <property type="match status" value="1"/>
</dbReference>
<dbReference type="GO" id="GO:0005770">
    <property type="term" value="C:late endosome"/>
    <property type="evidence" value="ECO:0007669"/>
    <property type="project" value="UniProtKB-ARBA"/>
</dbReference>
<evidence type="ECO:0000256" key="6">
    <source>
        <dbReference type="ARBA" id="ARBA00023288"/>
    </source>
</evidence>
<keyword evidence="10" id="KW-1185">Reference proteome</keyword>
<organism evidence="9 10">
    <name type="scientific">Blepharisma stoltei</name>
    <dbReference type="NCBI Taxonomy" id="1481888"/>
    <lineage>
        <taxon>Eukaryota</taxon>
        <taxon>Sar</taxon>
        <taxon>Alveolata</taxon>
        <taxon>Ciliophora</taxon>
        <taxon>Postciliodesmatophora</taxon>
        <taxon>Heterotrichea</taxon>
        <taxon>Heterotrichida</taxon>
        <taxon>Blepharismidae</taxon>
        <taxon>Blepharisma</taxon>
    </lineage>
</organism>
<evidence type="ECO:0000313" key="9">
    <source>
        <dbReference type="EMBL" id="CAG9332337.1"/>
    </source>
</evidence>
<evidence type="ECO:0000313" key="10">
    <source>
        <dbReference type="Proteomes" id="UP001162131"/>
    </source>
</evidence>
<dbReference type="PRINTS" id="PR00449">
    <property type="entry name" value="RASTRNSFRMNG"/>
</dbReference>
<dbReference type="InterPro" id="IPR005225">
    <property type="entry name" value="Small_GTP-bd"/>
</dbReference>
<keyword evidence="2" id="KW-0813">Transport</keyword>
<comment type="caution">
    <text evidence="9">The sequence shown here is derived from an EMBL/GenBank/DDBJ whole genome shotgun (WGS) entry which is preliminary data.</text>
</comment>
<accession>A0AAU9K3R1</accession>
<dbReference type="InterPro" id="IPR001806">
    <property type="entry name" value="Small_GTPase"/>
</dbReference>
<dbReference type="GO" id="GO:0005764">
    <property type="term" value="C:lysosome"/>
    <property type="evidence" value="ECO:0007669"/>
    <property type="project" value="UniProtKB-ARBA"/>
</dbReference>
<dbReference type="NCBIfam" id="TIGR00231">
    <property type="entry name" value="small_GTP"/>
    <property type="match status" value="1"/>
</dbReference>
<keyword evidence="6" id="KW-0449">Lipoprotein</keyword>
<dbReference type="Pfam" id="PF00071">
    <property type="entry name" value="Ras"/>
    <property type="match status" value="1"/>
</dbReference>
<evidence type="ECO:0000256" key="1">
    <source>
        <dbReference type="ARBA" id="ARBA00006270"/>
    </source>
</evidence>
<dbReference type="Gene3D" id="3.40.50.300">
    <property type="entry name" value="P-loop containing nucleotide triphosphate hydrolases"/>
    <property type="match status" value="1"/>
</dbReference>
<dbReference type="GO" id="GO:0015031">
    <property type="term" value="P:protein transport"/>
    <property type="evidence" value="ECO:0007669"/>
    <property type="project" value="UniProtKB-KW"/>
</dbReference>
<proteinExistence type="inferred from homology"/>
<evidence type="ECO:0000256" key="7">
    <source>
        <dbReference type="ARBA" id="ARBA00023289"/>
    </source>
</evidence>
<dbReference type="SMART" id="SM00175">
    <property type="entry name" value="RAB"/>
    <property type="match status" value="1"/>
</dbReference>
<dbReference type="Proteomes" id="UP001162131">
    <property type="component" value="Unassembled WGS sequence"/>
</dbReference>
<gene>
    <name evidence="9" type="ORF">BSTOLATCC_MIC55787</name>
</gene>
<keyword evidence="3" id="KW-0547">Nucleotide-binding</keyword>
<evidence type="ECO:0000256" key="4">
    <source>
        <dbReference type="ARBA" id="ARBA00022927"/>
    </source>
</evidence>
<dbReference type="PANTHER" id="PTHR47981:SF20">
    <property type="entry name" value="RAS-RELATED PROTEIN RAB-7A"/>
    <property type="match status" value="1"/>
</dbReference>
<evidence type="ECO:0000256" key="2">
    <source>
        <dbReference type="ARBA" id="ARBA00022448"/>
    </source>
</evidence>
<protein>
    <recommendedName>
        <fullName evidence="8">Ras-related protein Rab-7b</fullName>
    </recommendedName>
</protein>
<dbReference type="PANTHER" id="PTHR47981">
    <property type="entry name" value="RAB FAMILY"/>
    <property type="match status" value="1"/>
</dbReference>
<dbReference type="CDD" id="cd01862">
    <property type="entry name" value="Rab7"/>
    <property type="match status" value="1"/>
</dbReference>
<dbReference type="FunFam" id="3.40.50.300:FF:000751">
    <property type="entry name" value="Rab family GTPase, putative"/>
    <property type="match status" value="1"/>
</dbReference>
<keyword evidence="5" id="KW-0342">GTP-binding</keyword>